<evidence type="ECO:0000256" key="1">
    <source>
        <dbReference type="ARBA" id="ARBA00023015"/>
    </source>
</evidence>
<dbReference type="PROSITE" id="PS50977">
    <property type="entry name" value="HTH_TETR_2"/>
    <property type="match status" value="1"/>
</dbReference>
<dbReference type="EMBL" id="JAGINW010000001">
    <property type="protein sequence ID" value="MBP2328837.1"/>
    <property type="molecule type" value="Genomic_DNA"/>
</dbReference>
<evidence type="ECO:0000259" key="6">
    <source>
        <dbReference type="PROSITE" id="PS50977"/>
    </source>
</evidence>
<dbReference type="InterPro" id="IPR050109">
    <property type="entry name" value="HTH-type_TetR-like_transc_reg"/>
</dbReference>
<accession>A0ABS4TWS1</accession>
<feature type="region of interest" description="Disordered" evidence="5">
    <location>
        <begin position="184"/>
        <end position="203"/>
    </location>
</feature>
<evidence type="ECO:0000256" key="5">
    <source>
        <dbReference type="SAM" id="MobiDB-lite"/>
    </source>
</evidence>
<evidence type="ECO:0000313" key="7">
    <source>
        <dbReference type="EMBL" id="MBP2328837.1"/>
    </source>
</evidence>
<comment type="caution">
    <text evidence="7">The sequence shown here is derived from an EMBL/GenBank/DDBJ whole genome shotgun (WGS) entry which is preliminary data.</text>
</comment>
<dbReference type="InterPro" id="IPR049445">
    <property type="entry name" value="TetR_SbtR-like_C"/>
</dbReference>
<dbReference type="Pfam" id="PF00440">
    <property type="entry name" value="TetR_N"/>
    <property type="match status" value="1"/>
</dbReference>
<dbReference type="InterPro" id="IPR036271">
    <property type="entry name" value="Tet_transcr_reg_TetR-rel_C_sf"/>
</dbReference>
<proteinExistence type="predicted"/>
<dbReference type="Gene3D" id="1.10.357.10">
    <property type="entry name" value="Tetracycline Repressor, domain 2"/>
    <property type="match status" value="1"/>
</dbReference>
<dbReference type="PANTHER" id="PTHR30055:SF234">
    <property type="entry name" value="HTH-TYPE TRANSCRIPTIONAL REGULATOR BETI"/>
    <property type="match status" value="1"/>
</dbReference>
<dbReference type="PANTHER" id="PTHR30055">
    <property type="entry name" value="HTH-TYPE TRANSCRIPTIONAL REGULATOR RUTR"/>
    <property type="match status" value="1"/>
</dbReference>
<feature type="DNA-binding region" description="H-T-H motif" evidence="4">
    <location>
        <begin position="35"/>
        <end position="54"/>
    </location>
</feature>
<sequence length="203" mass="22589">MATNERALRADAARNYERIVGAAVLAFEEIGPEATLEQIAQRADVSVMTVYRRFHARDQLVRAVFDHVLTTEIEPMAAAHTDDPWRDLIGMLETTVEVLARQRTILSLARESDAFDVDSVHRCLRSLERLLRRAVDAGTARPELEVRDLAAVIVMALATVHPDDHQGADRKRYVALLADGLRTAPTTLPPPSSREFPAHPAPR</sequence>
<feature type="domain" description="HTH tetR-type" evidence="6">
    <location>
        <begin position="13"/>
        <end position="72"/>
    </location>
</feature>
<dbReference type="InterPro" id="IPR001647">
    <property type="entry name" value="HTH_TetR"/>
</dbReference>
<keyword evidence="3" id="KW-0804">Transcription</keyword>
<dbReference type="InterPro" id="IPR009057">
    <property type="entry name" value="Homeodomain-like_sf"/>
</dbReference>
<keyword evidence="2 4" id="KW-0238">DNA-binding</keyword>
<evidence type="ECO:0000256" key="4">
    <source>
        <dbReference type="PROSITE-ProRule" id="PRU00335"/>
    </source>
</evidence>
<reference evidence="7 8" key="1">
    <citation type="submission" date="2021-03" db="EMBL/GenBank/DDBJ databases">
        <title>Sequencing the genomes of 1000 actinobacteria strains.</title>
        <authorList>
            <person name="Klenk H.-P."/>
        </authorList>
    </citation>
    <scope>NUCLEOTIDE SEQUENCE [LARGE SCALE GENOMIC DNA]</scope>
    <source>
        <strain evidence="7 8">DSM 46670</strain>
    </source>
</reference>
<keyword evidence="8" id="KW-1185">Reference proteome</keyword>
<keyword evidence="1" id="KW-0805">Transcription regulation</keyword>
<organism evidence="7 8">
    <name type="scientific">Kibdelosporangium banguiense</name>
    <dbReference type="NCBI Taxonomy" id="1365924"/>
    <lineage>
        <taxon>Bacteria</taxon>
        <taxon>Bacillati</taxon>
        <taxon>Actinomycetota</taxon>
        <taxon>Actinomycetes</taxon>
        <taxon>Pseudonocardiales</taxon>
        <taxon>Pseudonocardiaceae</taxon>
        <taxon>Kibdelosporangium</taxon>
    </lineage>
</organism>
<dbReference type="RefSeq" id="WP_209645752.1">
    <property type="nucleotide sequence ID" value="NZ_JAGINW010000001.1"/>
</dbReference>
<evidence type="ECO:0000256" key="2">
    <source>
        <dbReference type="ARBA" id="ARBA00023125"/>
    </source>
</evidence>
<protein>
    <submittedName>
        <fullName evidence="7">AcrR family transcriptional regulator</fullName>
    </submittedName>
</protein>
<dbReference type="Proteomes" id="UP001519332">
    <property type="component" value="Unassembled WGS sequence"/>
</dbReference>
<gene>
    <name evidence="7" type="ORF">JOF56_009222</name>
</gene>
<name>A0ABS4TWS1_9PSEU</name>
<dbReference type="SUPFAM" id="SSF46689">
    <property type="entry name" value="Homeodomain-like"/>
    <property type="match status" value="1"/>
</dbReference>
<dbReference type="Pfam" id="PF21597">
    <property type="entry name" value="TetR_C_43"/>
    <property type="match status" value="1"/>
</dbReference>
<dbReference type="SUPFAM" id="SSF48498">
    <property type="entry name" value="Tetracyclin repressor-like, C-terminal domain"/>
    <property type="match status" value="1"/>
</dbReference>
<evidence type="ECO:0000313" key="8">
    <source>
        <dbReference type="Proteomes" id="UP001519332"/>
    </source>
</evidence>
<evidence type="ECO:0000256" key="3">
    <source>
        <dbReference type="ARBA" id="ARBA00023163"/>
    </source>
</evidence>